<evidence type="ECO:0000313" key="9">
    <source>
        <dbReference type="Proteomes" id="UP001497480"/>
    </source>
</evidence>
<name>A0AAV1XHS5_LUPLU</name>
<keyword evidence="5" id="KW-0653">Protein transport</keyword>
<dbReference type="InterPro" id="IPR027417">
    <property type="entry name" value="P-loop_NTPase"/>
</dbReference>
<evidence type="ECO:0000256" key="5">
    <source>
        <dbReference type="ARBA" id="ARBA00022927"/>
    </source>
</evidence>
<keyword evidence="5" id="KW-0813">Transport</keyword>
<dbReference type="SUPFAM" id="SSF52540">
    <property type="entry name" value="P-loop containing nucleoside triphosphate hydrolases"/>
    <property type="match status" value="1"/>
</dbReference>
<dbReference type="EMBL" id="CAXHTB010000015">
    <property type="protein sequence ID" value="CAL0321104.1"/>
    <property type="molecule type" value="Genomic_DNA"/>
</dbReference>
<evidence type="ECO:0000256" key="1">
    <source>
        <dbReference type="ARBA" id="ARBA00010290"/>
    </source>
</evidence>
<keyword evidence="4" id="KW-0931">ER-Golgi transport</keyword>
<evidence type="ECO:0000313" key="8">
    <source>
        <dbReference type="EMBL" id="CAL0321104.1"/>
    </source>
</evidence>
<proteinExistence type="inferred from homology"/>
<evidence type="ECO:0000256" key="2">
    <source>
        <dbReference type="ARBA" id="ARBA00022707"/>
    </source>
</evidence>
<reference evidence="8 9" key="1">
    <citation type="submission" date="2024-03" db="EMBL/GenBank/DDBJ databases">
        <authorList>
            <person name="Martinez-Hernandez J."/>
        </authorList>
    </citation>
    <scope>NUCLEOTIDE SEQUENCE [LARGE SCALE GENOMIC DNA]</scope>
</reference>
<dbReference type="GO" id="GO:0003924">
    <property type="term" value="F:GTPase activity"/>
    <property type="evidence" value="ECO:0007669"/>
    <property type="project" value="InterPro"/>
</dbReference>
<feature type="binding site" evidence="7">
    <location>
        <begin position="70"/>
        <end position="73"/>
    </location>
    <ligand>
        <name>GTP</name>
        <dbReference type="ChEBI" id="CHEBI:37565"/>
    </ligand>
</feature>
<gene>
    <name evidence="8" type="ORF">LLUT_LOCUS22164</name>
</gene>
<evidence type="ECO:0000256" key="3">
    <source>
        <dbReference type="ARBA" id="ARBA00022741"/>
    </source>
</evidence>
<protein>
    <recommendedName>
        <fullName evidence="10">ADP-ribosylation factor</fullName>
    </recommendedName>
</protein>
<keyword evidence="2" id="KW-0519">Myristate</keyword>
<dbReference type="InterPro" id="IPR006689">
    <property type="entry name" value="Small_GTPase_ARF/SAR"/>
</dbReference>
<evidence type="ECO:0000256" key="7">
    <source>
        <dbReference type="PIRSR" id="PIRSR606689-1"/>
    </source>
</evidence>
<dbReference type="SMART" id="SM00177">
    <property type="entry name" value="ARF"/>
    <property type="match status" value="1"/>
</dbReference>
<dbReference type="GO" id="GO:0005525">
    <property type="term" value="F:GTP binding"/>
    <property type="evidence" value="ECO:0007669"/>
    <property type="project" value="UniProtKB-KW"/>
</dbReference>
<accession>A0AAV1XHS5</accession>
<dbReference type="Proteomes" id="UP001497480">
    <property type="component" value="Unassembled WGS sequence"/>
</dbReference>
<keyword evidence="9" id="KW-1185">Reference proteome</keyword>
<organism evidence="8 9">
    <name type="scientific">Lupinus luteus</name>
    <name type="common">European yellow lupine</name>
    <dbReference type="NCBI Taxonomy" id="3873"/>
    <lineage>
        <taxon>Eukaryota</taxon>
        <taxon>Viridiplantae</taxon>
        <taxon>Streptophyta</taxon>
        <taxon>Embryophyta</taxon>
        <taxon>Tracheophyta</taxon>
        <taxon>Spermatophyta</taxon>
        <taxon>Magnoliopsida</taxon>
        <taxon>eudicotyledons</taxon>
        <taxon>Gunneridae</taxon>
        <taxon>Pentapetalae</taxon>
        <taxon>rosids</taxon>
        <taxon>fabids</taxon>
        <taxon>Fabales</taxon>
        <taxon>Fabaceae</taxon>
        <taxon>Papilionoideae</taxon>
        <taxon>50 kb inversion clade</taxon>
        <taxon>genistoids sensu lato</taxon>
        <taxon>core genistoids</taxon>
        <taxon>Genisteae</taxon>
        <taxon>Lupinus</taxon>
    </lineage>
</organism>
<evidence type="ECO:0000256" key="4">
    <source>
        <dbReference type="ARBA" id="ARBA00022892"/>
    </source>
</evidence>
<dbReference type="GO" id="GO:0015031">
    <property type="term" value="P:protein transport"/>
    <property type="evidence" value="ECO:0007669"/>
    <property type="project" value="UniProtKB-KW"/>
</dbReference>
<comment type="similarity">
    <text evidence="1">Belongs to the small GTPase superfamily. Arf family.</text>
</comment>
<evidence type="ECO:0008006" key="10">
    <source>
        <dbReference type="Google" id="ProtNLM"/>
    </source>
</evidence>
<sequence>MTNSKQDMMPLTPSPVPHHQNHFLVVWDVSRNSCSNKCSDRTRISILKDELFRLLRHEQLQHFIILIFDNKQDIKDAMTPAEITDTLSFHNIKDHDCHIQACSALSGEGLYNGLRWRGRGT</sequence>
<dbReference type="InterPro" id="IPR024156">
    <property type="entry name" value="Small_GTPase_ARF"/>
</dbReference>
<evidence type="ECO:0000256" key="6">
    <source>
        <dbReference type="ARBA" id="ARBA00023134"/>
    </source>
</evidence>
<keyword evidence="3 7" id="KW-0547">Nucleotide-binding</keyword>
<keyword evidence="6 7" id="KW-0342">GTP-binding</keyword>
<dbReference type="Pfam" id="PF00025">
    <property type="entry name" value="Arf"/>
    <property type="match status" value="1"/>
</dbReference>
<dbReference type="GO" id="GO:0016192">
    <property type="term" value="P:vesicle-mediated transport"/>
    <property type="evidence" value="ECO:0007669"/>
    <property type="project" value="UniProtKB-KW"/>
</dbReference>
<keyword evidence="2" id="KW-0449">Lipoprotein</keyword>
<dbReference type="AlphaFoldDB" id="A0AAV1XHS5"/>
<dbReference type="PANTHER" id="PTHR11711">
    <property type="entry name" value="ADP RIBOSYLATION FACTOR-RELATED"/>
    <property type="match status" value="1"/>
</dbReference>
<dbReference type="Gene3D" id="3.40.50.300">
    <property type="entry name" value="P-loop containing nucleotide triphosphate hydrolases"/>
    <property type="match status" value="1"/>
</dbReference>
<comment type="caution">
    <text evidence="8">The sequence shown here is derived from an EMBL/GenBank/DDBJ whole genome shotgun (WGS) entry which is preliminary data.</text>
</comment>